<dbReference type="Gene3D" id="3.40.630.30">
    <property type="match status" value="1"/>
</dbReference>
<proteinExistence type="predicted"/>
<name>A0ABW2X219_9ACTN</name>
<dbReference type="EMBL" id="JBHTGL010000008">
    <property type="protein sequence ID" value="MFD0626712.1"/>
    <property type="molecule type" value="Genomic_DNA"/>
</dbReference>
<keyword evidence="2" id="KW-0012">Acyltransferase</keyword>
<gene>
    <name evidence="4" type="ORF">ACFQ2K_32460</name>
</gene>
<evidence type="ECO:0000313" key="5">
    <source>
        <dbReference type="Proteomes" id="UP001596915"/>
    </source>
</evidence>
<protein>
    <submittedName>
        <fullName evidence="4">GNAT family N-acetyltransferase</fullName>
    </submittedName>
</protein>
<evidence type="ECO:0000256" key="2">
    <source>
        <dbReference type="ARBA" id="ARBA00023315"/>
    </source>
</evidence>
<dbReference type="InterPro" id="IPR050680">
    <property type="entry name" value="YpeA/RimI_acetyltransf"/>
</dbReference>
<feature type="domain" description="N-acetyltransferase" evidence="3">
    <location>
        <begin position="15"/>
        <end position="205"/>
    </location>
</feature>
<accession>A0ABW2X219</accession>
<evidence type="ECO:0000313" key="4">
    <source>
        <dbReference type="EMBL" id="MFD0626712.1"/>
    </source>
</evidence>
<comment type="caution">
    <text evidence="4">The sequence shown here is derived from an EMBL/GenBank/DDBJ whole genome shotgun (WGS) entry which is preliminary data.</text>
</comment>
<dbReference type="PANTHER" id="PTHR43420:SF44">
    <property type="entry name" value="ACETYLTRANSFERASE YPEA"/>
    <property type="match status" value="1"/>
</dbReference>
<evidence type="ECO:0000259" key="3">
    <source>
        <dbReference type="PROSITE" id="PS51186"/>
    </source>
</evidence>
<dbReference type="InterPro" id="IPR000182">
    <property type="entry name" value="GNAT_dom"/>
</dbReference>
<dbReference type="Pfam" id="PF00583">
    <property type="entry name" value="Acetyltransf_1"/>
    <property type="match status" value="1"/>
</dbReference>
<evidence type="ECO:0000256" key="1">
    <source>
        <dbReference type="ARBA" id="ARBA00022679"/>
    </source>
</evidence>
<dbReference type="Proteomes" id="UP001596915">
    <property type="component" value="Unassembled WGS sequence"/>
</dbReference>
<sequence>MTDHENGPVAHGGPVVCRRIPEGTEERVAELYWGAFGHKLGPALNPPGTARGFIAAHLHHDRGIAALVDGEVVGVAGYQLGGRALTGGGTRDVLAAYGSFRGLPRLLLLALFSRTPAAHELVMDGIAVSPECRGRGIGSLLLTEIAAVAADHGCRRIRLDVIDVNPRARALYERHGFTAARTEHTPYLRGLMGFSAVTTMYRPVTAADSREER</sequence>
<dbReference type="PANTHER" id="PTHR43420">
    <property type="entry name" value="ACETYLTRANSFERASE"/>
    <property type="match status" value="1"/>
</dbReference>
<keyword evidence="5" id="KW-1185">Reference proteome</keyword>
<dbReference type="SUPFAM" id="SSF55729">
    <property type="entry name" value="Acyl-CoA N-acyltransferases (Nat)"/>
    <property type="match status" value="1"/>
</dbReference>
<reference evidence="5" key="1">
    <citation type="journal article" date="2019" name="Int. J. Syst. Evol. Microbiol.">
        <title>The Global Catalogue of Microorganisms (GCM) 10K type strain sequencing project: providing services to taxonomists for standard genome sequencing and annotation.</title>
        <authorList>
            <consortium name="The Broad Institute Genomics Platform"/>
            <consortium name="The Broad Institute Genome Sequencing Center for Infectious Disease"/>
            <person name="Wu L."/>
            <person name="Ma J."/>
        </authorList>
    </citation>
    <scope>NUCLEOTIDE SEQUENCE [LARGE SCALE GENOMIC DNA]</scope>
    <source>
        <strain evidence="5">JCM 12607</strain>
    </source>
</reference>
<dbReference type="CDD" id="cd04301">
    <property type="entry name" value="NAT_SF"/>
    <property type="match status" value="1"/>
</dbReference>
<keyword evidence="1" id="KW-0808">Transferase</keyword>
<dbReference type="PROSITE" id="PS51186">
    <property type="entry name" value="GNAT"/>
    <property type="match status" value="1"/>
</dbReference>
<organism evidence="4 5">
    <name type="scientific">Streptomyces sanglieri</name>
    <dbReference type="NCBI Taxonomy" id="193460"/>
    <lineage>
        <taxon>Bacteria</taxon>
        <taxon>Bacillati</taxon>
        <taxon>Actinomycetota</taxon>
        <taxon>Actinomycetes</taxon>
        <taxon>Kitasatosporales</taxon>
        <taxon>Streptomycetaceae</taxon>
        <taxon>Streptomyces</taxon>
    </lineage>
</organism>
<dbReference type="InterPro" id="IPR016181">
    <property type="entry name" value="Acyl_CoA_acyltransferase"/>
</dbReference>